<keyword evidence="1" id="KW-0732">Signal</keyword>
<evidence type="ECO:0000313" key="3">
    <source>
        <dbReference type="Proteomes" id="UP000184436"/>
    </source>
</evidence>
<feature type="chain" id="PRO_5030031392" evidence="1">
    <location>
        <begin position="23"/>
        <end position="256"/>
    </location>
</feature>
<dbReference type="RefSeq" id="WP_136498343.1">
    <property type="nucleotide sequence ID" value="NZ_FQVD01000043.1"/>
</dbReference>
<evidence type="ECO:0000313" key="2">
    <source>
        <dbReference type="EMBL" id="SHF88793.1"/>
    </source>
</evidence>
<evidence type="ECO:0000256" key="1">
    <source>
        <dbReference type="SAM" id="SignalP"/>
    </source>
</evidence>
<dbReference type="OrthoDB" id="9807329at2"/>
<feature type="signal peptide" evidence="1">
    <location>
        <begin position="1"/>
        <end position="22"/>
    </location>
</feature>
<accession>A0A1M5FB14</accession>
<sequence>MNTIRKLFSMICIIAYLIPAYGQNDTLTTDGLYLKYNTPYYRGSGVMTLTMERIKNKDLYVGPPNDSDMIRGELDRATTCIGLAYKALPQYIISETFGLSTSQTNPRELLWTAGTVITSQWIHEDGECILFIKCNGGRPNKSFDKLPENNFNWIKHTLGMGSFLTDPTEEEMERIKKKITMWPPEKAKETFNAQYVITYPIKNKKAVYMGKYTHKLELIMIKWGGNLTVSFLVTKKGNKNIEKYIKDVEEAFWFED</sequence>
<gene>
    <name evidence="2" type="ORF">SAMN05444349_1433</name>
</gene>
<dbReference type="EMBL" id="FQVD01000043">
    <property type="protein sequence ID" value="SHF88793.1"/>
    <property type="molecule type" value="Genomic_DNA"/>
</dbReference>
<name>A0A1M5FB14_9BACE</name>
<protein>
    <submittedName>
        <fullName evidence="2">Uncharacterized protein</fullName>
    </submittedName>
</protein>
<reference evidence="2 3" key="1">
    <citation type="submission" date="2016-11" db="EMBL/GenBank/DDBJ databases">
        <authorList>
            <person name="Jaros S."/>
            <person name="Januszkiewicz K."/>
            <person name="Wedrychowicz H."/>
        </authorList>
    </citation>
    <scope>NUCLEOTIDE SEQUENCE [LARGE SCALE GENOMIC DNA]</scope>
    <source>
        <strain evidence="2 3">DSM 26883</strain>
    </source>
</reference>
<dbReference type="AlphaFoldDB" id="A0A1M5FB14"/>
<proteinExistence type="predicted"/>
<dbReference type="Proteomes" id="UP000184436">
    <property type="component" value="Unassembled WGS sequence"/>
</dbReference>
<keyword evidence="3" id="KW-1185">Reference proteome</keyword>
<organism evidence="2 3">
    <name type="scientific">Bacteroides faecichinchillae</name>
    <dbReference type="NCBI Taxonomy" id="871325"/>
    <lineage>
        <taxon>Bacteria</taxon>
        <taxon>Pseudomonadati</taxon>
        <taxon>Bacteroidota</taxon>
        <taxon>Bacteroidia</taxon>
        <taxon>Bacteroidales</taxon>
        <taxon>Bacteroidaceae</taxon>
        <taxon>Bacteroides</taxon>
    </lineage>
</organism>